<sequence>MPSVIGSAQFIHVSNGVVQFGDTAFISPKSASRTSAGAGGFNTGPFIVTYSGLSTNPTITTSVFDQPLAGNN</sequence>
<keyword evidence="2" id="KW-1185">Reference proteome</keyword>
<proteinExistence type="predicted"/>
<gene>
    <name evidence="1" type="ORF">HMPREF1015_01624</name>
</gene>
<reference evidence="1 2" key="1">
    <citation type="submission" date="2011-09" db="EMBL/GenBank/DDBJ databases">
        <title>The Genome Sequence of Bacillus smithii 7_3_47FAA.</title>
        <authorList>
            <consortium name="The Broad Institute Genome Sequencing Platform"/>
            <person name="Earl A."/>
            <person name="Ward D."/>
            <person name="Feldgarden M."/>
            <person name="Gevers D."/>
            <person name="Daigneault M."/>
            <person name="Strauss J."/>
            <person name="Allen-Vercoe E."/>
            <person name="Young S.K."/>
            <person name="Zeng Q."/>
            <person name="Gargeya S."/>
            <person name="Fitzgerald M."/>
            <person name="Haas B."/>
            <person name="Abouelleil A."/>
            <person name="Alvarado L."/>
            <person name="Arachchi H.M."/>
            <person name="Berlin A."/>
            <person name="Brown A."/>
            <person name="Chapman S.B."/>
            <person name="Chen Z."/>
            <person name="Dunbar C."/>
            <person name="Freedman E."/>
            <person name="Gearin G."/>
            <person name="Goldberg J."/>
            <person name="Griggs A."/>
            <person name="Gujja S."/>
            <person name="Heiman D."/>
            <person name="Howarth C."/>
            <person name="Larson L."/>
            <person name="Lui A."/>
            <person name="MacDonald P.J.P."/>
            <person name="Montmayeur A."/>
            <person name="Murphy C."/>
            <person name="Neiman D."/>
            <person name="Pearson M."/>
            <person name="Priest M."/>
            <person name="Roberts A."/>
            <person name="Saif S."/>
            <person name="Shea T."/>
            <person name="Shenoy N."/>
            <person name="Sisk P."/>
            <person name="Stolte C."/>
            <person name="Sykes S."/>
            <person name="Wortman J."/>
            <person name="Nusbaum C."/>
            <person name="Birren B."/>
        </authorList>
    </citation>
    <scope>NUCLEOTIDE SEQUENCE [LARGE SCALE GENOMIC DNA]</scope>
    <source>
        <strain evidence="1 2">7_3_47FAA</strain>
    </source>
</reference>
<dbReference type="GeneID" id="87581099"/>
<dbReference type="PANTHER" id="PTHR37808">
    <property type="entry name" value="SPORE GERMINATION PROTEIN-LIKE PROTEIN YDZR-RELATED"/>
    <property type="match status" value="1"/>
</dbReference>
<accession>G9QK85</accession>
<dbReference type="Pfam" id="PF10676">
    <property type="entry name" value="gerPA"/>
    <property type="match status" value="1"/>
</dbReference>
<dbReference type="InterPro" id="IPR019618">
    <property type="entry name" value="Spore_germination_GerPA"/>
</dbReference>
<evidence type="ECO:0008006" key="3">
    <source>
        <dbReference type="Google" id="ProtNLM"/>
    </source>
</evidence>
<dbReference type="RefSeq" id="WP_003353726.1">
    <property type="nucleotide sequence ID" value="NZ_JH414748.1"/>
</dbReference>
<dbReference type="PATRIC" id="fig|665952.3.peg.1414"/>
<name>G9QK85_9BACI</name>
<comment type="caution">
    <text evidence="1">The sequence shown here is derived from an EMBL/GenBank/DDBJ whole genome shotgun (WGS) entry which is preliminary data.</text>
</comment>
<dbReference type="PANTHER" id="PTHR37808:SF3">
    <property type="entry name" value="SPORE GERMINATION PROTEIN GERPA-RELATED"/>
    <property type="match status" value="1"/>
</dbReference>
<protein>
    <recommendedName>
        <fullName evidence="3">Spore germination protein PF</fullName>
    </recommendedName>
</protein>
<evidence type="ECO:0000313" key="2">
    <source>
        <dbReference type="Proteomes" id="UP000011747"/>
    </source>
</evidence>
<evidence type="ECO:0000313" key="1">
    <source>
        <dbReference type="EMBL" id="EHL78447.1"/>
    </source>
</evidence>
<dbReference type="AlphaFoldDB" id="G9QK85"/>
<dbReference type="Proteomes" id="UP000011747">
    <property type="component" value="Unassembled WGS sequence"/>
</dbReference>
<dbReference type="EMBL" id="ACWF01000069">
    <property type="protein sequence ID" value="EHL78447.1"/>
    <property type="molecule type" value="Genomic_DNA"/>
</dbReference>
<organism evidence="1 2">
    <name type="scientific">Bacillus smithii 7_3_47FAA</name>
    <dbReference type="NCBI Taxonomy" id="665952"/>
    <lineage>
        <taxon>Bacteria</taxon>
        <taxon>Bacillati</taxon>
        <taxon>Bacillota</taxon>
        <taxon>Bacilli</taxon>
        <taxon>Bacillales</taxon>
        <taxon>Bacillaceae</taxon>
        <taxon>Bacillus</taxon>
    </lineage>
</organism>
<dbReference type="HOGENOM" id="CLU_173188_1_1_9"/>